<comment type="similarity">
    <text evidence="3">Belongs to the CENP-I/CTF3 family.</text>
</comment>
<comment type="caution">
    <text evidence="7">The sequence shown here is derived from an EMBL/GenBank/DDBJ whole genome shotgun (WGS) entry which is preliminary data.</text>
</comment>
<dbReference type="GO" id="GO:0000939">
    <property type="term" value="C:inner kinetochore"/>
    <property type="evidence" value="ECO:0007669"/>
    <property type="project" value="TreeGrafter"/>
</dbReference>
<keyword evidence="5" id="KW-0539">Nucleus</keyword>
<evidence type="ECO:0000256" key="6">
    <source>
        <dbReference type="ARBA" id="ARBA00023328"/>
    </source>
</evidence>
<dbReference type="CDD" id="cd22647">
    <property type="entry name" value="CTF3_NTD_HEAT"/>
    <property type="match status" value="1"/>
</dbReference>
<proteinExistence type="inferred from homology"/>
<evidence type="ECO:0000256" key="2">
    <source>
        <dbReference type="ARBA" id="ARBA00004584"/>
    </source>
</evidence>
<accession>A0AAD4KME8</accession>
<dbReference type="GO" id="GO:0005634">
    <property type="term" value="C:nucleus"/>
    <property type="evidence" value="ECO:0007669"/>
    <property type="project" value="UniProtKB-SubCell"/>
</dbReference>
<evidence type="ECO:0000256" key="5">
    <source>
        <dbReference type="ARBA" id="ARBA00023242"/>
    </source>
</evidence>
<evidence type="ECO:0000313" key="8">
    <source>
        <dbReference type="Proteomes" id="UP001201262"/>
    </source>
</evidence>
<dbReference type="InterPro" id="IPR016024">
    <property type="entry name" value="ARM-type_fold"/>
</dbReference>
<evidence type="ECO:0000313" key="7">
    <source>
        <dbReference type="EMBL" id="KAH8695101.1"/>
    </source>
</evidence>
<dbReference type="InterPro" id="IPR012485">
    <property type="entry name" value="CENP-I"/>
</dbReference>
<gene>
    <name evidence="7" type="ORF">BGW36DRAFT_197322</name>
</gene>
<dbReference type="PANTHER" id="PTHR48208:SF2">
    <property type="entry name" value="CENTROMERE PROTEIN I"/>
    <property type="match status" value="1"/>
</dbReference>
<dbReference type="Pfam" id="PF07778">
    <property type="entry name" value="CENP-I"/>
    <property type="match status" value="1"/>
</dbReference>
<comment type="subcellular location">
    <subcellularLocation>
        <location evidence="2">Chromosome</location>
        <location evidence="2">Centromere</location>
    </subcellularLocation>
    <subcellularLocation>
        <location evidence="1">Nucleus</location>
    </subcellularLocation>
</comment>
<sequence length="743" mass="84092">MPSSEASSDHENIENTRTQLKNLRNTIDHLEAVSIVPSKQRHTSVTELVGDIASDAYDIGIPSDALEQLIDVLTKPNNLDQATTTTLIKNLYAQERVSSIIVTKVIGGLGPGKTKPSLATQALLVRWLLLVYECLEDQSYLSKLYSVLFNLLDMISLRRPLCHLLSLITRRRHVKPFRIQAVMELLRNAGDDEKELTGLLRVFKNYYPDIIVGEVGRLKFFFKHPDPEWTAKLKQIQHRTRERSQFMTGSSTFQVVRRGGFKRSKVETIIPEIQTSRVPANHTSLEELRNVDDFVQRFDQIELPNQIISVLDDRLAQKYMAIVGPDIAKDRLEDWLEVFLKDEADRARLPDHNEPQVLQYILEAVSGYAQRTKQLPHAIQTFLKSYLRTWDGQTSREEILNILQFLPKGPFDELKRDYLGWLDTALIDHTASSRTSLLDFYANLIRKWGIDLRAESPPSSADGFQPLIALITHAEFLLLSLMELPPSPIDHNVKGKNPVVTSILDIYANLAELYSYAAANGNIRLTVPLAPAVYILALTSNLGQISRICSILATYKNSFEASLTSKTLQSPVKSVGGFYAPEMVGLFNGYVMDLCNLIWRNRALNNEDQNSLGCLIPKVAKDALDEYINDSNEILKRRRGRLEGPAFNHSLGLMFSLSHHVALASHSAACFAAFEDQDITRESQLRLRKPVTQKNLTAHEKDGGAKLSWQEYRVRMLDWFEELGSEGIGRLMRSTMKALRKEA</sequence>
<protein>
    <submittedName>
        <fullName evidence="7">Mis6 domain protein</fullName>
    </submittedName>
</protein>
<dbReference type="PANTHER" id="PTHR48208">
    <property type="entry name" value="CENTROMERE PROTEIN I"/>
    <property type="match status" value="1"/>
</dbReference>
<keyword evidence="4" id="KW-0158">Chromosome</keyword>
<dbReference type="Proteomes" id="UP001201262">
    <property type="component" value="Unassembled WGS sequence"/>
</dbReference>
<dbReference type="AlphaFoldDB" id="A0AAD4KME8"/>
<keyword evidence="8" id="KW-1185">Reference proteome</keyword>
<dbReference type="EMBL" id="JAJTJA010000008">
    <property type="protein sequence ID" value="KAH8695101.1"/>
    <property type="molecule type" value="Genomic_DNA"/>
</dbReference>
<dbReference type="GO" id="GO:0034080">
    <property type="term" value="P:CENP-A containing chromatin assembly"/>
    <property type="evidence" value="ECO:0007669"/>
    <property type="project" value="TreeGrafter"/>
</dbReference>
<dbReference type="RefSeq" id="XP_046070243.1">
    <property type="nucleotide sequence ID" value="XM_046209845.1"/>
</dbReference>
<dbReference type="SUPFAM" id="SSF48371">
    <property type="entry name" value="ARM repeat"/>
    <property type="match status" value="1"/>
</dbReference>
<evidence type="ECO:0000256" key="1">
    <source>
        <dbReference type="ARBA" id="ARBA00004123"/>
    </source>
</evidence>
<evidence type="ECO:0000256" key="4">
    <source>
        <dbReference type="ARBA" id="ARBA00022454"/>
    </source>
</evidence>
<reference evidence="7" key="1">
    <citation type="submission" date="2021-12" db="EMBL/GenBank/DDBJ databases">
        <title>Convergent genome expansion in fungi linked to evolution of root-endophyte symbiosis.</title>
        <authorList>
            <consortium name="DOE Joint Genome Institute"/>
            <person name="Ke Y.-H."/>
            <person name="Bonito G."/>
            <person name="Liao H.-L."/>
            <person name="Looney B."/>
            <person name="Rojas-Flechas A."/>
            <person name="Nash J."/>
            <person name="Hameed K."/>
            <person name="Schadt C."/>
            <person name="Martin F."/>
            <person name="Crous P.W."/>
            <person name="Miettinen O."/>
            <person name="Magnuson J.K."/>
            <person name="Labbe J."/>
            <person name="Jacobson D."/>
            <person name="Doktycz M.J."/>
            <person name="Veneault-Fourrey C."/>
            <person name="Kuo A."/>
            <person name="Mondo S."/>
            <person name="Calhoun S."/>
            <person name="Riley R."/>
            <person name="Ohm R."/>
            <person name="LaButti K."/>
            <person name="Andreopoulos B."/>
            <person name="Pangilinan J."/>
            <person name="Nolan M."/>
            <person name="Tritt A."/>
            <person name="Clum A."/>
            <person name="Lipzen A."/>
            <person name="Daum C."/>
            <person name="Barry K."/>
            <person name="Grigoriev I.V."/>
            <person name="Vilgalys R."/>
        </authorList>
    </citation>
    <scope>NUCLEOTIDE SEQUENCE</scope>
    <source>
        <strain evidence="7">PMI_201</strain>
    </source>
</reference>
<dbReference type="GeneID" id="70240132"/>
<dbReference type="GO" id="GO:0000070">
    <property type="term" value="P:mitotic sister chromatid segregation"/>
    <property type="evidence" value="ECO:0007669"/>
    <property type="project" value="TreeGrafter"/>
</dbReference>
<organism evidence="7 8">
    <name type="scientific">Talaromyces proteolyticus</name>
    <dbReference type="NCBI Taxonomy" id="1131652"/>
    <lineage>
        <taxon>Eukaryota</taxon>
        <taxon>Fungi</taxon>
        <taxon>Dikarya</taxon>
        <taxon>Ascomycota</taxon>
        <taxon>Pezizomycotina</taxon>
        <taxon>Eurotiomycetes</taxon>
        <taxon>Eurotiomycetidae</taxon>
        <taxon>Eurotiales</taxon>
        <taxon>Trichocomaceae</taxon>
        <taxon>Talaromyces</taxon>
        <taxon>Talaromyces sect. Bacilispori</taxon>
    </lineage>
</organism>
<name>A0AAD4KME8_9EURO</name>
<evidence type="ECO:0000256" key="3">
    <source>
        <dbReference type="ARBA" id="ARBA00005470"/>
    </source>
</evidence>
<keyword evidence="6" id="KW-0137">Centromere</keyword>